<keyword evidence="1" id="KW-1133">Transmembrane helix</keyword>
<evidence type="ECO:0000313" key="2">
    <source>
        <dbReference type="EMBL" id="GBP08921.1"/>
    </source>
</evidence>
<reference evidence="2 3" key="1">
    <citation type="journal article" date="2019" name="Commun. Biol.">
        <title>The bagworm genome reveals a unique fibroin gene that provides high tensile strength.</title>
        <authorList>
            <person name="Kono N."/>
            <person name="Nakamura H."/>
            <person name="Ohtoshi R."/>
            <person name="Tomita M."/>
            <person name="Numata K."/>
            <person name="Arakawa K."/>
        </authorList>
    </citation>
    <scope>NUCLEOTIDE SEQUENCE [LARGE SCALE GENOMIC DNA]</scope>
</reference>
<dbReference type="AlphaFoldDB" id="A0A4C1T6N2"/>
<proteinExistence type="predicted"/>
<keyword evidence="1" id="KW-0472">Membrane</keyword>
<organism evidence="2 3">
    <name type="scientific">Eumeta variegata</name>
    <name type="common">Bagworm moth</name>
    <name type="synonym">Eumeta japonica</name>
    <dbReference type="NCBI Taxonomy" id="151549"/>
    <lineage>
        <taxon>Eukaryota</taxon>
        <taxon>Metazoa</taxon>
        <taxon>Ecdysozoa</taxon>
        <taxon>Arthropoda</taxon>
        <taxon>Hexapoda</taxon>
        <taxon>Insecta</taxon>
        <taxon>Pterygota</taxon>
        <taxon>Neoptera</taxon>
        <taxon>Endopterygota</taxon>
        <taxon>Lepidoptera</taxon>
        <taxon>Glossata</taxon>
        <taxon>Ditrysia</taxon>
        <taxon>Tineoidea</taxon>
        <taxon>Psychidae</taxon>
        <taxon>Oiketicinae</taxon>
        <taxon>Eumeta</taxon>
    </lineage>
</organism>
<comment type="caution">
    <text evidence="2">The sequence shown here is derived from an EMBL/GenBank/DDBJ whole genome shotgun (WGS) entry which is preliminary data.</text>
</comment>
<evidence type="ECO:0000313" key="3">
    <source>
        <dbReference type="Proteomes" id="UP000299102"/>
    </source>
</evidence>
<dbReference type="EMBL" id="BGZK01004429">
    <property type="protein sequence ID" value="GBP08921.1"/>
    <property type="molecule type" value="Genomic_DNA"/>
</dbReference>
<evidence type="ECO:0000256" key="1">
    <source>
        <dbReference type="SAM" id="Phobius"/>
    </source>
</evidence>
<keyword evidence="1" id="KW-0812">Transmembrane</keyword>
<gene>
    <name evidence="2" type="ORF">EVAR_70492_1</name>
</gene>
<accession>A0A4C1T6N2</accession>
<sequence>MMEENPLKVMLLKSLIRILVFGYLAVKVMFLNLKWMVNTWPRIQIPCQSCKQGRGIRAFGDIWYNSCKDPFTTPLSPDHLSLQTGRLTEWIWQAGTSERWWISHYWLYY</sequence>
<keyword evidence="3" id="KW-1185">Reference proteome</keyword>
<name>A0A4C1T6N2_EUMVA</name>
<dbReference type="Proteomes" id="UP000299102">
    <property type="component" value="Unassembled WGS sequence"/>
</dbReference>
<feature type="transmembrane region" description="Helical" evidence="1">
    <location>
        <begin position="15"/>
        <end position="33"/>
    </location>
</feature>
<protein>
    <submittedName>
        <fullName evidence="2">Uncharacterized protein</fullName>
    </submittedName>
</protein>